<dbReference type="Pfam" id="PF00134">
    <property type="entry name" value="Cyclin_N"/>
    <property type="match status" value="1"/>
</dbReference>
<evidence type="ECO:0000313" key="3">
    <source>
        <dbReference type="EMBL" id="CAK5269554.1"/>
    </source>
</evidence>
<reference evidence="3" key="1">
    <citation type="submission" date="2023-11" db="EMBL/GenBank/DDBJ databases">
        <authorList>
            <person name="De Vega J J."/>
            <person name="De Vega J J."/>
        </authorList>
    </citation>
    <scope>NUCLEOTIDE SEQUENCE</scope>
</reference>
<feature type="domain" description="Cyclin N-terminal" evidence="2">
    <location>
        <begin position="81"/>
        <end position="182"/>
    </location>
</feature>
<feature type="compositionally biased region" description="Low complexity" evidence="1">
    <location>
        <begin position="245"/>
        <end position="257"/>
    </location>
</feature>
<dbReference type="SUPFAM" id="SSF47954">
    <property type="entry name" value="Cyclin-like"/>
    <property type="match status" value="1"/>
</dbReference>
<feature type="region of interest" description="Disordered" evidence="1">
    <location>
        <begin position="219"/>
        <end position="281"/>
    </location>
</feature>
<feature type="compositionally biased region" description="Basic and acidic residues" evidence="1">
    <location>
        <begin position="259"/>
        <end position="277"/>
    </location>
</feature>
<dbReference type="GO" id="GO:0019901">
    <property type="term" value="F:protein kinase binding"/>
    <property type="evidence" value="ECO:0007669"/>
    <property type="project" value="InterPro"/>
</dbReference>
<name>A0AAD2H7G8_9AGAR</name>
<proteinExistence type="predicted"/>
<dbReference type="PANTHER" id="PTHR15615:SF10">
    <property type="entry name" value="PHO85 CYCLIN-2-RELATED"/>
    <property type="match status" value="1"/>
</dbReference>
<feature type="region of interest" description="Disordered" evidence="1">
    <location>
        <begin position="1"/>
        <end position="23"/>
    </location>
</feature>
<protein>
    <recommendedName>
        <fullName evidence="2">Cyclin N-terminal domain-containing protein</fullName>
    </recommendedName>
</protein>
<keyword evidence="4" id="KW-1185">Reference proteome</keyword>
<organism evidence="3 4">
    <name type="scientific">Mycena citricolor</name>
    <dbReference type="NCBI Taxonomy" id="2018698"/>
    <lineage>
        <taxon>Eukaryota</taxon>
        <taxon>Fungi</taxon>
        <taxon>Dikarya</taxon>
        <taxon>Basidiomycota</taxon>
        <taxon>Agaricomycotina</taxon>
        <taxon>Agaricomycetes</taxon>
        <taxon>Agaricomycetidae</taxon>
        <taxon>Agaricales</taxon>
        <taxon>Marasmiineae</taxon>
        <taxon>Mycenaceae</taxon>
        <taxon>Mycena</taxon>
    </lineage>
</organism>
<dbReference type="GO" id="GO:0000307">
    <property type="term" value="C:cyclin-dependent protein kinase holoenzyme complex"/>
    <property type="evidence" value="ECO:0007669"/>
    <property type="project" value="TreeGrafter"/>
</dbReference>
<dbReference type="InterPro" id="IPR036915">
    <property type="entry name" value="Cyclin-like_sf"/>
</dbReference>
<dbReference type="PANTHER" id="PTHR15615">
    <property type="match status" value="1"/>
</dbReference>
<dbReference type="InterPro" id="IPR013922">
    <property type="entry name" value="Cyclin_PHO80-like"/>
</dbReference>
<gene>
    <name evidence="3" type="ORF">MYCIT1_LOCUS13379</name>
</gene>
<dbReference type="Proteomes" id="UP001295794">
    <property type="component" value="Unassembled WGS sequence"/>
</dbReference>
<evidence type="ECO:0000259" key="2">
    <source>
        <dbReference type="Pfam" id="PF00134"/>
    </source>
</evidence>
<sequence length="314" mass="34588">MSDYSSWSPVSSSSSSGSSRSSPVHSASLVDPISHSPAMMQLIETEISHSFIDYIVERVADTVYYALGRDNASYRTTPARQSKYAAKFANFVSTIVSRAEVTPSTLLVALVYIARARPHLSIALEDWAFERVFLGALIVASKFTQDSTLKNVHWALCTGVFGKGDIGRIEREFLEVLDWELNVREDEIVAHWGGIMAALNVVDTDMDIELVPSLSKRAHHRHESPTRVVPELEASSPTSTCVSLSPRTPFTSRPSSPVYHDEAESSHMEVDADKSELESPAVAAGKSLPVACKLATKMRDMFHPVRHSRPVMVD</sequence>
<comment type="caution">
    <text evidence="3">The sequence shown here is derived from an EMBL/GenBank/DDBJ whole genome shotgun (WGS) entry which is preliminary data.</text>
</comment>
<dbReference type="Gene3D" id="1.10.472.10">
    <property type="entry name" value="Cyclin-like"/>
    <property type="match status" value="1"/>
</dbReference>
<dbReference type="GO" id="GO:0005634">
    <property type="term" value="C:nucleus"/>
    <property type="evidence" value="ECO:0007669"/>
    <property type="project" value="TreeGrafter"/>
</dbReference>
<dbReference type="CDD" id="cd20557">
    <property type="entry name" value="CYCLIN_ScPCL1-like"/>
    <property type="match status" value="1"/>
</dbReference>
<accession>A0AAD2H7G8</accession>
<dbReference type="EMBL" id="CAVNYO010000149">
    <property type="protein sequence ID" value="CAK5269554.1"/>
    <property type="molecule type" value="Genomic_DNA"/>
</dbReference>
<dbReference type="InterPro" id="IPR006671">
    <property type="entry name" value="Cyclin_N"/>
</dbReference>
<evidence type="ECO:0000313" key="4">
    <source>
        <dbReference type="Proteomes" id="UP001295794"/>
    </source>
</evidence>
<evidence type="ECO:0000256" key="1">
    <source>
        <dbReference type="SAM" id="MobiDB-lite"/>
    </source>
</evidence>
<dbReference type="GO" id="GO:0016538">
    <property type="term" value="F:cyclin-dependent protein serine/threonine kinase regulator activity"/>
    <property type="evidence" value="ECO:0007669"/>
    <property type="project" value="TreeGrafter"/>
</dbReference>
<dbReference type="AlphaFoldDB" id="A0AAD2H7G8"/>